<comment type="caution">
    <text evidence="1">The sequence shown here is derived from an EMBL/GenBank/DDBJ whole genome shotgun (WGS) entry which is preliminary data.</text>
</comment>
<evidence type="ECO:0000313" key="2">
    <source>
        <dbReference type="Proteomes" id="UP000294850"/>
    </source>
</evidence>
<evidence type="ECO:0000313" key="1">
    <source>
        <dbReference type="EMBL" id="TDE15208.1"/>
    </source>
</evidence>
<dbReference type="AlphaFoldDB" id="A0A4V6PFT2"/>
<keyword evidence="2" id="KW-1185">Reference proteome</keyword>
<dbReference type="Proteomes" id="UP000294850">
    <property type="component" value="Unassembled WGS sequence"/>
</dbReference>
<protein>
    <submittedName>
        <fullName evidence="1">Uncharacterized protein</fullName>
    </submittedName>
</protein>
<dbReference type="EMBL" id="SMFL01000004">
    <property type="protein sequence ID" value="TDE15208.1"/>
    <property type="molecule type" value="Genomic_DNA"/>
</dbReference>
<reference evidence="1 2" key="1">
    <citation type="submission" date="2019-03" db="EMBL/GenBank/DDBJ databases">
        <title>Dyadobacter AR-3-6 sp. nov., isolated from arctic soil.</title>
        <authorList>
            <person name="Chaudhary D.K."/>
        </authorList>
    </citation>
    <scope>NUCLEOTIDE SEQUENCE [LARGE SCALE GENOMIC DNA]</scope>
    <source>
        <strain evidence="1 2">AR-3-6</strain>
    </source>
</reference>
<sequence>MSPLSMLTAVPVAKTLVLIILSALFTVFCDGKDEDTSINGFFINLKADGNQFVIKDTQAADLAYCTLYNRNPISNAGKTHCKLALSGLGHQGGPYPILNMTIEK</sequence>
<gene>
    <name evidence="1" type="ORF">E0F88_11830</name>
</gene>
<accession>A0A4V6PFT2</accession>
<proteinExistence type="predicted"/>
<organism evidence="1 2">
    <name type="scientific">Dyadobacter psychrotolerans</name>
    <dbReference type="NCBI Taxonomy" id="2541721"/>
    <lineage>
        <taxon>Bacteria</taxon>
        <taxon>Pseudomonadati</taxon>
        <taxon>Bacteroidota</taxon>
        <taxon>Cytophagia</taxon>
        <taxon>Cytophagales</taxon>
        <taxon>Spirosomataceae</taxon>
        <taxon>Dyadobacter</taxon>
    </lineage>
</organism>
<dbReference type="RefSeq" id="WP_131958471.1">
    <property type="nucleotide sequence ID" value="NZ_SMFL01000004.1"/>
</dbReference>
<name>A0A4V6PFT2_9BACT</name>